<dbReference type="InterPro" id="IPR002986">
    <property type="entry name" value="DAP_deCOOHase_LysA"/>
</dbReference>
<dbReference type="Proteomes" id="UP000034098">
    <property type="component" value="Unassembled WGS sequence"/>
</dbReference>
<dbReference type="PANTHER" id="PTHR43727">
    <property type="entry name" value="DIAMINOPIMELATE DECARBOXYLASE"/>
    <property type="match status" value="1"/>
</dbReference>
<dbReference type="HAMAP" id="MF_02120">
    <property type="entry name" value="LysA"/>
    <property type="match status" value="1"/>
</dbReference>
<reference evidence="12 13" key="1">
    <citation type="submission" date="2015-02" db="EMBL/GenBank/DDBJ databases">
        <title>Draft genome sequences of ten Microbacterium spp. with emphasis on heavy metal contaminated environments.</title>
        <authorList>
            <person name="Corretto E."/>
        </authorList>
    </citation>
    <scope>NUCLEOTIDE SEQUENCE [LARGE SCALE GENOMIC DNA]</scope>
    <source>
        <strain evidence="12 13">DSM 8608</strain>
    </source>
</reference>
<gene>
    <name evidence="6 12" type="primary">lysA</name>
    <name evidence="12" type="ORF">RS82_01124</name>
</gene>
<keyword evidence="5 6" id="KW-0456">Lyase</keyword>
<dbReference type="PRINTS" id="PR01179">
    <property type="entry name" value="ODADCRBXLASE"/>
</dbReference>
<dbReference type="EC" id="4.1.1.20" evidence="6 7"/>
<evidence type="ECO:0000313" key="13">
    <source>
        <dbReference type="Proteomes" id="UP000034098"/>
    </source>
</evidence>
<dbReference type="AlphaFoldDB" id="A0A0M2HHC1"/>
<evidence type="ECO:0000256" key="4">
    <source>
        <dbReference type="ARBA" id="ARBA00023154"/>
    </source>
</evidence>
<evidence type="ECO:0000256" key="5">
    <source>
        <dbReference type="ARBA" id="ARBA00023239"/>
    </source>
</evidence>
<dbReference type="Gene3D" id="2.40.37.10">
    <property type="entry name" value="Lyase, Ornithine Decarboxylase, Chain A, domain 1"/>
    <property type="match status" value="1"/>
</dbReference>
<comment type="similarity">
    <text evidence="6">Belongs to the Orn/Lys/Arg decarboxylase class-II family. LysA subfamily.</text>
</comment>
<dbReference type="PANTHER" id="PTHR43727:SF2">
    <property type="entry name" value="GROUP IV DECARBOXYLASE"/>
    <property type="match status" value="1"/>
</dbReference>
<comment type="cofactor">
    <cofactor evidence="1 6 8 9">
        <name>pyridoxal 5'-phosphate</name>
        <dbReference type="ChEBI" id="CHEBI:597326"/>
    </cofactor>
</comment>
<evidence type="ECO:0000256" key="2">
    <source>
        <dbReference type="ARBA" id="ARBA00022793"/>
    </source>
</evidence>
<keyword evidence="3 6" id="KW-0663">Pyridoxal phosphate</keyword>
<evidence type="ECO:0000256" key="1">
    <source>
        <dbReference type="ARBA" id="ARBA00001933"/>
    </source>
</evidence>
<evidence type="ECO:0000256" key="6">
    <source>
        <dbReference type="HAMAP-Rule" id="MF_02120"/>
    </source>
</evidence>
<dbReference type="PATRIC" id="fig|69370.6.peg.1154"/>
<dbReference type="FunFam" id="3.20.20.10:FF:000003">
    <property type="entry name" value="Diaminopimelate decarboxylase"/>
    <property type="match status" value="1"/>
</dbReference>
<comment type="catalytic activity">
    <reaction evidence="6 9">
        <text>meso-2,6-diaminopimelate + H(+) = L-lysine + CO2</text>
        <dbReference type="Rhea" id="RHEA:15101"/>
        <dbReference type="ChEBI" id="CHEBI:15378"/>
        <dbReference type="ChEBI" id="CHEBI:16526"/>
        <dbReference type="ChEBI" id="CHEBI:32551"/>
        <dbReference type="ChEBI" id="CHEBI:57791"/>
        <dbReference type="EC" id="4.1.1.20"/>
    </reaction>
</comment>
<evidence type="ECO:0000313" key="12">
    <source>
        <dbReference type="EMBL" id="KJL44160.1"/>
    </source>
</evidence>
<feature type="region of interest" description="Disordered" evidence="10">
    <location>
        <begin position="497"/>
        <end position="520"/>
    </location>
</feature>
<feature type="binding site" evidence="6">
    <location>
        <position position="386"/>
    </location>
    <ligand>
        <name>substrate</name>
    </ligand>
</feature>
<evidence type="ECO:0000256" key="9">
    <source>
        <dbReference type="RuleBase" id="RU003738"/>
    </source>
</evidence>
<evidence type="ECO:0000256" key="3">
    <source>
        <dbReference type="ARBA" id="ARBA00022898"/>
    </source>
</evidence>
<dbReference type="PROSITE" id="PS00878">
    <property type="entry name" value="ODR_DC_2_1"/>
    <property type="match status" value="1"/>
</dbReference>
<dbReference type="GO" id="GO:0030170">
    <property type="term" value="F:pyridoxal phosphate binding"/>
    <property type="evidence" value="ECO:0007669"/>
    <property type="project" value="UniProtKB-UniRule"/>
</dbReference>
<evidence type="ECO:0000256" key="8">
    <source>
        <dbReference type="PIRSR" id="PIRSR600183-50"/>
    </source>
</evidence>
<name>A0A0M2HHC1_MICTR</name>
<comment type="caution">
    <text evidence="12">The sequence shown here is derived from an EMBL/GenBank/DDBJ whole genome shotgun (WGS) entry which is preliminary data.</text>
</comment>
<dbReference type="EMBL" id="JYJA01000028">
    <property type="protein sequence ID" value="KJL44160.1"/>
    <property type="molecule type" value="Genomic_DNA"/>
</dbReference>
<feature type="modified residue" description="N6-(pyridoxal phosphate)lysine" evidence="6 8">
    <location>
        <position position="122"/>
    </location>
</feature>
<keyword evidence="4 6" id="KW-0457">Lysine biosynthesis</keyword>
<feature type="active site" description="Proton donor" evidence="8">
    <location>
        <position position="417"/>
    </location>
</feature>
<proteinExistence type="inferred from homology"/>
<dbReference type="UniPathway" id="UPA00034">
    <property type="reaction ID" value="UER00027"/>
</dbReference>
<feature type="binding site" evidence="6">
    <location>
        <position position="447"/>
    </location>
    <ligand>
        <name>pyridoxal 5'-phosphate</name>
        <dbReference type="ChEBI" id="CHEBI:597326"/>
    </ligand>
</feature>
<dbReference type="InterPro" id="IPR000183">
    <property type="entry name" value="Orn/DAP/Arg_de-COase"/>
</dbReference>
<feature type="binding site" evidence="6">
    <location>
        <begin position="342"/>
        <end position="345"/>
    </location>
    <ligand>
        <name>pyridoxal 5'-phosphate</name>
        <dbReference type="ChEBI" id="CHEBI:597326"/>
    </ligand>
</feature>
<keyword evidence="2 6" id="KW-0210">Decarboxylase</keyword>
<dbReference type="SUPFAM" id="SSF50621">
    <property type="entry name" value="Alanine racemase C-terminal domain-like"/>
    <property type="match status" value="1"/>
</dbReference>
<feature type="binding site" evidence="6">
    <location>
        <position position="345"/>
    </location>
    <ligand>
        <name>substrate</name>
    </ligand>
</feature>
<feature type="binding site" evidence="6">
    <location>
        <position position="447"/>
    </location>
    <ligand>
        <name>substrate</name>
    </ligand>
</feature>
<accession>A0A0M2HHC1</accession>
<comment type="subunit">
    <text evidence="6">Homodimer.</text>
</comment>
<comment type="function">
    <text evidence="6">Specifically catalyzes the decarboxylation of meso-diaminopimelate (meso-DAP) to L-lysine.</text>
</comment>
<dbReference type="SUPFAM" id="SSF51419">
    <property type="entry name" value="PLP-binding barrel"/>
    <property type="match status" value="1"/>
</dbReference>
<dbReference type="Gene3D" id="3.20.20.10">
    <property type="entry name" value="Alanine racemase"/>
    <property type="match status" value="1"/>
</dbReference>
<feature type="binding site" evidence="6">
    <location>
        <position position="418"/>
    </location>
    <ligand>
        <name>substrate</name>
    </ligand>
</feature>
<evidence type="ECO:0000256" key="7">
    <source>
        <dbReference type="NCBIfam" id="TIGR01048"/>
    </source>
</evidence>
<dbReference type="InterPro" id="IPR022644">
    <property type="entry name" value="De-COase2_N"/>
</dbReference>
<dbReference type="PROSITE" id="PS00879">
    <property type="entry name" value="ODR_DC_2_2"/>
    <property type="match status" value="1"/>
</dbReference>
<feature type="binding site" evidence="6">
    <location>
        <position position="390"/>
    </location>
    <ligand>
        <name>substrate</name>
    </ligand>
</feature>
<dbReference type="InterPro" id="IPR022657">
    <property type="entry name" value="De-COase2_CS"/>
</dbReference>
<dbReference type="NCBIfam" id="TIGR01048">
    <property type="entry name" value="lysA"/>
    <property type="match status" value="1"/>
</dbReference>
<dbReference type="GO" id="GO:0009089">
    <property type="term" value="P:lysine biosynthetic process via diaminopimelate"/>
    <property type="evidence" value="ECO:0007669"/>
    <property type="project" value="UniProtKB-UniRule"/>
</dbReference>
<dbReference type="PRINTS" id="PR01181">
    <property type="entry name" value="DAPDCRBXLASE"/>
</dbReference>
<dbReference type="Pfam" id="PF02784">
    <property type="entry name" value="Orn_Arg_deC_N"/>
    <property type="match status" value="1"/>
</dbReference>
<organism evidence="12 13">
    <name type="scientific">Microbacterium trichothecenolyticum</name>
    <name type="common">Aureobacterium trichothecenolyticum</name>
    <dbReference type="NCBI Taxonomy" id="69370"/>
    <lineage>
        <taxon>Bacteria</taxon>
        <taxon>Bacillati</taxon>
        <taxon>Actinomycetota</taxon>
        <taxon>Actinomycetes</taxon>
        <taxon>Micrococcales</taxon>
        <taxon>Microbacteriaceae</taxon>
        <taxon>Microbacterium</taxon>
    </lineage>
</organism>
<evidence type="ECO:0000256" key="10">
    <source>
        <dbReference type="SAM" id="MobiDB-lite"/>
    </source>
</evidence>
<dbReference type="CDD" id="cd06828">
    <property type="entry name" value="PLPDE_III_DapDC"/>
    <property type="match status" value="1"/>
</dbReference>
<protein>
    <recommendedName>
        <fullName evidence="6 7">Diaminopimelate decarboxylase</fullName>
        <shortName evidence="6">DAP decarboxylase</shortName>
        <shortName evidence="6">DAPDC</shortName>
        <ecNumber evidence="6 7">4.1.1.20</ecNumber>
    </recommendedName>
</protein>
<keyword evidence="6" id="KW-0028">Amino-acid biosynthesis</keyword>
<dbReference type="InterPro" id="IPR022653">
    <property type="entry name" value="De-COase2_pyr-phos_BS"/>
</dbReference>
<feature type="region of interest" description="Disordered" evidence="10">
    <location>
        <begin position="1"/>
        <end position="31"/>
    </location>
</feature>
<comment type="pathway">
    <text evidence="6 9">Amino-acid biosynthesis; L-lysine biosynthesis via DAP pathway; L-lysine from DL-2,6-diaminopimelate: step 1/1.</text>
</comment>
<dbReference type="GO" id="GO:0008836">
    <property type="term" value="F:diaminopimelate decarboxylase activity"/>
    <property type="evidence" value="ECO:0007669"/>
    <property type="project" value="UniProtKB-UniRule"/>
</dbReference>
<sequence>MTPSGLAEPHPDSRTASVEAPTDWSTVSADPHHRSVAPAWLERPADANGLAPAVWPAAAARDADGVLELGGIPATALRERFGTPLYVVDEDEVRQAARRTLDAFRAAAALHGVQARVYYAGKAFLSTEVVRWVTEEGLAVDVCSGGELAVALAAGADPARLGFHGNNKSVAELERAVEVGIGSIVIDSLIEIERLAAIVERRGATQAVLLRVNSGVHAETHDFLATAHEDQKFGFTLTDAPAAVARIRELPGLEFVGLHCHIGSQIFGTSGFEESAARLVELHAELREGGELPVLNLGGGFGIAYTSVDDPTPIEQLALGIAEAVARQCEVRGIPMPNLAFEPGRAIVGRAGVTLYEVGTTKPVELESGDTRLYVSVDGGMSDNARPALYGAQFSARIASRTSDAEPALSRVVGKHCESGDIVVDAEYLPGDVSPGDLLAVPATGAYCFSLSSNYNYVPRPPVVALRGGEARIIVRGETIDDLLARDAGLSTVHDGRELAGAPTEGNQRMPVLSERSEPK</sequence>
<dbReference type="InterPro" id="IPR009006">
    <property type="entry name" value="Ala_racemase/Decarboxylase_C"/>
</dbReference>
<dbReference type="InterPro" id="IPR029066">
    <property type="entry name" value="PLP-binding_barrel"/>
</dbReference>
<keyword evidence="13" id="KW-1185">Reference proteome</keyword>
<feature type="binding site" evidence="6">
    <location>
        <position position="300"/>
    </location>
    <ligand>
        <name>pyridoxal 5'-phosphate</name>
        <dbReference type="ChEBI" id="CHEBI:597326"/>
    </ligand>
</feature>
<feature type="domain" description="Orn/DAP/Arg decarboxylase 2 N-terminal" evidence="11">
    <location>
        <begin position="108"/>
        <end position="348"/>
    </location>
</feature>
<evidence type="ECO:0000259" key="11">
    <source>
        <dbReference type="Pfam" id="PF02784"/>
    </source>
</evidence>